<evidence type="ECO:0000313" key="6">
    <source>
        <dbReference type="Proteomes" id="UP000322873"/>
    </source>
</evidence>
<feature type="compositionally biased region" description="Low complexity" evidence="3">
    <location>
        <begin position="37"/>
        <end position="56"/>
    </location>
</feature>
<dbReference type="VEuPathDB" id="FungiDB:MFRU_008g02840"/>
<keyword evidence="1" id="KW-0479">Metal-binding</keyword>
<reference evidence="5 6" key="1">
    <citation type="submission" date="2019-06" db="EMBL/GenBank/DDBJ databases">
        <title>Genome Sequence of the Brown Rot Fungal Pathogen Monilinia fructicola.</title>
        <authorList>
            <person name="De Miccolis Angelini R.M."/>
            <person name="Landi L."/>
            <person name="Abate D."/>
            <person name="Pollastro S."/>
            <person name="Romanazzi G."/>
            <person name="Faretra F."/>
        </authorList>
    </citation>
    <scope>NUCLEOTIDE SEQUENCE [LARGE SCALE GENOMIC DNA]</scope>
    <source>
        <strain evidence="5 6">Mfrc123</strain>
    </source>
</reference>
<proteinExistence type="predicted"/>
<feature type="compositionally biased region" description="Polar residues" evidence="3">
    <location>
        <begin position="64"/>
        <end position="80"/>
    </location>
</feature>
<dbReference type="SUPFAM" id="SSF57701">
    <property type="entry name" value="Zn2/Cys6 DNA-binding domain"/>
    <property type="match status" value="1"/>
</dbReference>
<keyword evidence="6" id="KW-1185">Reference proteome</keyword>
<dbReference type="GO" id="GO:0000981">
    <property type="term" value="F:DNA-binding transcription factor activity, RNA polymerase II-specific"/>
    <property type="evidence" value="ECO:0007669"/>
    <property type="project" value="InterPro"/>
</dbReference>
<evidence type="ECO:0000256" key="3">
    <source>
        <dbReference type="SAM" id="MobiDB-lite"/>
    </source>
</evidence>
<gene>
    <name evidence="5" type="ORF">EYC84_010643</name>
</gene>
<comment type="caution">
    <text evidence="5">The sequence shown here is derived from an EMBL/GenBank/DDBJ whole genome shotgun (WGS) entry which is preliminary data.</text>
</comment>
<dbReference type="Pfam" id="PF04082">
    <property type="entry name" value="Fungal_trans"/>
    <property type="match status" value="1"/>
</dbReference>
<name>A0A5M9J978_MONFR</name>
<evidence type="ECO:0000256" key="2">
    <source>
        <dbReference type="ARBA" id="ARBA00023242"/>
    </source>
</evidence>
<dbReference type="CDD" id="cd00067">
    <property type="entry name" value="GAL4"/>
    <property type="match status" value="1"/>
</dbReference>
<evidence type="ECO:0000313" key="5">
    <source>
        <dbReference type="EMBL" id="KAA8564873.1"/>
    </source>
</evidence>
<dbReference type="Proteomes" id="UP000322873">
    <property type="component" value="Unassembled WGS sequence"/>
</dbReference>
<dbReference type="CDD" id="cd12148">
    <property type="entry name" value="fungal_TF_MHR"/>
    <property type="match status" value="1"/>
</dbReference>
<accession>A0A5M9J978</accession>
<dbReference type="AlphaFoldDB" id="A0A5M9J978"/>
<dbReference type="InterPro" id="IPR001138">
    <property type="entry name" value="Zn2Cys6_DnaBD"/>
</dbReference>
<dbReference type="EMBL" id="VICG01000014">
    <property type="protein sequence ID" value="KAA8564873.1"/>
    <property type="molecule type" value="Genomic_DNA"/>
</dbReference>
<sequence length="694" mass="76182">MFKFVASDGTGSVKRQQAQKACESCRKRKKRCNHTIGANPTSPNSSSSSSSPSGATVKVHSDNKFSQGATTKPHTASGLSHITDAKYRKNVSHEQPTPISPVASNLASSDQDLEAARILSGSAHIRANTSQSQETSHSQSRFIGDLNPESIFLAATSPDAIRNVLPDSVGVWLSSTLGKRAPHSSNIQQTSSNLFFGSAPLIRDVLIPLIEQECLSTMPPIPHLEALSRIYFEKINPIFPIIDETKYHNLSPSDPARILLGQAISLAASKNFSATEHLILNETGPPMTCRAFGEKISGAMRLTIELGIISDRLVLIQALCLLSLFIDNSSSEDLASQFSGKAAHYLQGMGLHLEGQQEDASTKLLCCVYALDRMNAAFHGRPILMHERDLRKDLHQCFKRQEPAFRLFLQVILLLDNVIEIYRPLNQSEHGGMDVDFPSFEELVSECEASQVGTASLATIEIFYHSISIISHRSHIWAIPNRSSASYLRQSLSTSILSSTTSHELQDQLILFPFIPYAISLSLSIAYREMRHNKLPVHRMRARAHFQASCRLLEGLEDRYWTAANAANMGKKMLREIDRVFSTVSSENRTSASQQDMVPNTDNNLAASDQNQSTASTESQLITPNSNTHMTTPSIASIYGAGQMQDSDPSLFNLNATGDIDLFSMFDPSFDLDGFDACLEGNLNPGFPTPAPYP</sequence>
<evidence type="ECO:0000259" key="4">
    <source>
        <dbReference type="Pfam" id="PF04082"/>
    </source>
</evidence>
<dbReference type="InterPro" id="IPR007219">
    <property type="entry name" value="XnlR_reg_dom"/>
</dbReference>
<dbReference type="GO" id="GO:0003677">
    <property type="term" value="F:DNA binding"/>
    <property type="evidence" value="ECO:0007669"/>
    <property type="project" value="InterPro"/>
</dbReference>
<organism evidence="5 6">
    <name type="scientific">Monilinia fructicola</name>
    <name type="common">Brown rot fungus</name>
    <name type="synonym">Ciboria fructicola</name>
    <dbReference type="NCBI Taxonomy" id="38448"/>
    <lineage>
        <taxon>Eukaryota</taxon>
        <taxon>Fungi</taxon>
        <taxon>Dikarya</taxon>
        <taxon>Ascomycota</taxon>
        <taxon>Pezizomycotina</taxon>
        <taxon>Leotiomycetes</taxon>
        <taxon>Helotiales</taxon>
        <taxon>Sclerotiniaceae</taxon>
        <taxon>Monilinia</taxon>
    </lineage>
</organism>
<dbReference type="PANTHER" id="PTHR47425:SF2">
    <property type="entry name" value="FARB-RELATED"/>
    <property type="match status" value="1"/>
</dbReference>
<keyword evidence="2" id="KW-0539">Nucleus</keyword>
<dbReference type="OrthoDB" id="3990906at2759"/>
<feature type="region of interest" description="Disordered" evidence="3">
    <location>
        <begin position="1"/>
        <end position="80"/>
    </location>
</feature>
<protein>
    <recommendedName>
        <fullName evidence="4">Xylanolytic transcriptional activator regulatory domain-containing protein</fullName>
    </recommendedName>
</protein>
<dbReference type="PANTHER" id="PTHR47425">
    <property type="entry name" value="FARB-RELATED"/>
    <property type="match status" value="1"/>
</dbReference>
<feature type="domain" description="Xylanolytic transcriptional activator regulatory" evidence="4">
    <location>
        <begin position="230"/>
        <end position="391"/>
    </location>
</feature>
<feature type="compositionally biased region" description="Polar residues" evidence="3">
    <location>
        <begin position="9"/>
        <end position="19"/>
    </location>
</feature>
<dbReference type="GO" id="GO:0008270">
    <property type="term" value="F:zinc ion binding"/>
    <property type="evidence" value="ECO:0007669"/>
    <property type="project" value="InterPro"/>
</dbReference>
<dbReference type="InterPro" id="IPR036864">
    <property type="entry name" value="Zn2-C6_fun-type_DNA-bd_sf"/>
</dbReference>
<dbReference type="GO" id="GO:0006351">
    <property type="term" value="P:DNA-templated transcription"/>
    <property type="evidence" value="ECO:0007669"/>
    <property type="project" value="InterPro"/>
</dbReference>
<evidence type="ECO:0000256" key="1">
    <source>
        <dbReference type="ARBA" id="ARBA00022723"/>
    </source>
</evidence>
<feature type="region of interest" description="Disordered" evidence="3">
    <location>
        <begin position="585"/>
        <end position="629"/>
    </location>
</feature>
<dbReference type="InterPro" id="IPR052761">
    <property type="entry name" value="Fungal_Detox/Toxin_TFs"/>
</dbReference>